<name>A0A5B8L434_9HYPH</name>
<sequence>MIKFVVAALWIVAVTIGSILFAFSSTGEKPNDGDRAYLEGLEYFKTEIVSVPVIQKGEVRGYFLTRLVYTVDPEKLKKLKLPLDTLLVDQLYTYLFSNPLIDFSQTDTLDLDALRNGLRDSINKRVKDQLIEDVMVQQVDYLTKSDIRDNALRRRDSNGGSNRPVLR</sequence>
<dbReference type="OrthoDB" id="7847400at2"/>
<dbReference type="AlphaFoldDB" id="A0A5B8L434"/>
<protein>
    <recommendedName>
        <fullName evidence="3">Flagellar basal body-associated FliL family protein</fullName>
    </recommendedName>
</protein>
<reference evidence="1" key="1">
    <citation type="submission" date="2020-04" db="EMBL/GenBank/DDBJ databases">
        <title>Nitratireductor sp. nov. isolated from mangrove soil.</title>
        <authorList>
            <person name="Ye Y."/>
        </authorList>
    </citation>
    <scope>NUCLEOTIDE SEQUENCE</scope>
    <source>
        <strain evidence="1">SY7</strain>
    </source>
</reference>
<evidence type="ECO:0000313" key="2">
    <source>
        <dbReference type="Proteomes" id="UP000321389"/>
    </source>
</evidence>
<proteinExistence type="predicted"/>
<dbReference type="Proteomes" id="UP000321389">
    <property type="component" value="Chromosome"/>
</dbReference>
<evidence type="ECO:0000313" key="1">
    <source>
        <dbReference type="EMBL" id="QDZ02726.1"/>
    </source>
</evidence>
<keyword evidence="2" id="KW-1185">Reference proteome</keyword>
<dbReference type="KEGG" id="niy:FQ775_21435"/>
<accession>A0A5B8L434</accession>
<dbReference type="RefSeq" id="WP_146301361.1">
    <property type="nucleotide sequence ID" value="NZ_CP042301.2"/>
</dbReference>
<dbReference type="EMBL" id="CP042301">
    <property type="protein sequence ID" value="QDZ02726.1"/>
    <property type="molecule type" value="Genomic_DNA"/>
</dbReference>
<evidence type="ECO:0008006" key="3">
    <source>
        <dbReference type="Google" id="ProtNLM"/>
    </source>
</evidence>
<organism evidence="1 2">
    <name type="scientific">Nitratireductor mangrovi</name>
    <dbReference type="NCBI Taxonomy" id="2599600"/>
    <lineage>
        <taxon>Bacteria</taxon>
        <taxon>Pseudomonadati</taxon>
        <taxon>Pseudomonadota</taxon>
        <taxon>Alphaproteobacteria</taxon>
        <taxon>Hyphomicrobiales</taxon>
        <taxon>Phyllobacteriaceae</taxon>
        <taxon>Nitratireductor</taxon>
    </lineage>
</organism>
<gene>
    <name evidence="1" type="ORF">FQ775_21435</name>
</gene>